<evidence type="ECO:0000313" key="1">
    <source>
        <dbReference type="EMBL" id="SHN16097.1"/>
    </source>
</evidence>
<reference evidence="1 2" key="1">
    <citation type="submission" date="2016-11" db="EMBL/GenBank/DDBJ databases">
        <authorList>
            <person name="Jaros S."/>
            <person name="Januszkiewicz K."/>
            <person name="Wedrychowicz H."/>
        </authorList>
    </citation>
    <scope>NUCLEOTIDE SEQUENCE [LARGE SCALE GENOMIC DNA]</scope>
    <source>
        <strain evidence="1 2">DSM 46144</strain>
    </source>
</reference>
<dbReference type="Proteomes" id="UP000184440">
    <property type="component" value="Unassembled WGS sequence"/>
</dbReference>
<accession>A0A1M7PGG7</accession>
<organism evidence="1 2">
    <name type="scientific">Cryptosporangium aurantiacum</name>
    <dbReference type="NCBI Taxonomy" id="134849"/>
    <lineage>
        <taxon>Bacteria</taxon>
        <taxon>Bacillati</taxon>
        <taxon>Actinomycetota</taxon>
        <taxon>Actinomycetes</taxon>
        <taxon>Cryptosporangiales</taxon>
        <taxon>Cryptosporangiaceae</taxon>
        <taxon>Cryptosporangium</taxon>
    </lineage>
</organism>
<dbReference type="AlphaFoldDB" id="A0A1M7PGG7"/>
<sequence>MNLTLLLDMPADGFGDRILVGRSATGYTAQRLRELSRGGAALLAEAGADSVVYLGVNRPAPACRWCR</sequence>
<name>A0A1M7PGG7_9ACTN</name>
<keyword evidence="2" id="KW-1185">Reference proteome</keyword>
<evidence type="ECO:0008006" key="3">
    <source>
        <dbReference type="Google" id="ProtNLM"/>
    </source>
</evidence>
<proteinExistence type="predicted"/>
<gene>
    <name evidence="1" type="ORF">SAMN05443668_103327</name>
</gene>
<protein>
    <recommendedName>
        <fullName evidence="3">AMP-binding enzyme</fullName>
    </recommendedName>
</protein>
<evidence type="ECO:0000313" key="2">
    <source>
        <dbReference type="Proteomes" id="UP000184440"/>
    </source>
</evidence>
<dbReference type="STRING" id="134849.SAMN05443668_103327"/>
<dbReference type="EMBL" id="FRCS01000003">
    <property type="protein sequence ID" value="SHN16097.1"/>
    <property type="molecule type" value="Genomic_DNA"/>
</dbReference>